<accession>C4GKM2</accession>
<dbReference type="AlphaFoldDB" id="C4GKM2"/>
<dbReference type="STRING" id="629741.GCWU000324_01527"/>
<evidence type="ECO:0008006" key="4">
    <source>
        <dbReference type="Google" id="ProtNLM"/>
    </source>
</evidence>
<dbReference type="HOGENOM" id="CLU_3184740_0_0_4"/>
<dbReference type="PROSITE" id="PS51257">
    <property type="entry name" value="PROKAR_LIPOPROTEIN"/>
    <property type="match status" value="1"/>
</dbReference>
<dbReference type="EMBL" id="ACJW02000003">
    <property type="protein sequence ID" value="EEP67281.1"/>
    <property type="molecule type" value="Genomic_DNA"/>
</dbReference>
<name>C4GKM2_9NEIS</name>
<keyword evidence="3" id="KW-1185">Reference proteome</keyword>
<proteinExistence type="predicted"/>
<feature type="chain" id="PRO_5002938255" description="Lipoprotein" evidence="1">
    <location>
        <begin position="19"/>
        <end position="46"/>
    </location>
</feature>
<dbReference type="Proteomes" id="UP000003009">
    <property type="component" value="Unassembled WGS sequence"/>
</dbReference>
<evidence type="ECO:0000256" key="1">
    <source>
        <dbReference type="SAM" id="SignalP"/>
    </source>
</evidence>
<keyword evidence="1" id="KW-0732">Signal</keyword>
<feature type="signal peptide" evidence="1">
    <location>
        <begin position="1"/>
        <end position="18"/>
    </location>
</feature>
<evidence type="ECO:0000313" key="2">
    <source>
        <dbReference type="EMBL" id="EEP67281.1"/>
    </source>
</evidence>
<organism evidence="2 3">
    <name type="scientific">Kingella oralis ATCC 51147</name>
    <dbReference type="NCBI Taxonomy" id="629741"/>
    <lineage>
        <taxon>Bacteria</taxon>
        <taxon>Pseudomonadati</taxon>
        <taxon>Pseudomonadota</taxon>
        <taxon>Betaproteobacteria</taxon>
        <taxon>Neisseriales</taxon>
        <taxon>Neisseriaceae</taxon>
        <taxon>Kingella</taxon>
    </lineage>
</organism>
<sequence>MIAMKKWFWIMLAGLALAGCASSGDSDDLGIDPNTGVSAEHLTEFV</sequence>
<protein>
    <recommendedName>
        <fullName evidence="4">Lipoprotein</fullName>
    </recommendedName>
</protein>
<reference evidence="2" key="1">
    <citation type="submission" date="2009-04" db="EMBL/GenBank/DDBJ databases">
        <authorList>
            <person name="Weinstock G."/>
            <person name="Sodergren E."/>
            <person name="Clifton S."/>
            <person name="Fulton L."/>
            <person name="Fulton B."/>
            <person name="Courtney L."/>
            <person name="Fronick C."/>
            <person name="Harrison M."/>
            <person name="Strong C."/>
            <person name="Farmer C."/>
            <person name="Delahaunty K."/>
            <person name="Markovic C."/>
            <person name="Hall O."/>
            <person name="Minx P."/>
            <person name="Tomlinson C."/>
            <person name="Mitreva M."/>
            <person name="Nelson J."/>
            <person name="Hou S."/>
            <person name="Wollam A."/>
            <person name="Pepin K.H."/>
            <person name="Johnson M."/>
            <person name="Bhonagiri V."/>
            <person name="Nash W.E."/>
            <person name="Warren W."/>
            <person name="Chinwalla A."/>
            <person name="Mardis E.R."/>
            <person name="Wilson R.K."/>
        </authorList>
    </citation>
    <scope>NUCLEOTIDE SEQUENCE [LARGE SCALE GENOMIC DNA]</scope>
    <source>
        <strain evidence="2">ATCC 51147</strain>
    </source>
</reference>
<gene>
    <name evidence="2" type="ORF">GCWU000324_01527</name>
</gene>
<comment type="caution">
    <text evidence="2">The sequence shown here is derived from an EMBL/GenBank/DDBJ whole genome shotgun (WGS) entry which is preliminary data.</text>
</comment>
<evidence type="ECO:0000313" key="3">
    <source>
        <dbReference type="Proteomes" id="UP000003009"/>
    </source>
</evidence>